<comment type="subcellular location">
    <subcellularLocation>
        <location evidence="1">Endoplasmic reticulum membrane</location>
        <topology evidence="1">Multi-pass membrane protein</topology>
    </subcellularLocation>
</comment>
<evidence type="ECO:0000256" key="4">
    <source>
        <dbReference type="ARBA" id="ARBA00022801"/>
    </source>
</evidence>
<comment type="catalytic activity">
    <reaction evidence="10">
        <text>GTP + H2O = GDP + phosphate + H(+)</text>
        <dbReference type="Rhea" id="RHEA:19669"/>
        <dbReference type="ChEBI" id="CHEBI:15377"/>
        <dbReference type="ChEBI" id="CHEBI:15378"/>
        <dbReference type="ChEBI" id="CHEBI:37565"/>
        <dbReference type="ChEBI" id="CHEBI:43474"/>
        <dbReference type="ChEBI" id="CHEBI:58189"/>
    </reaction>
    <physiologicalReaction direction="left-to-right" evidence="10">
        <dbReference type="Rhea" id="RHEA:19670"/>
    </physiologicalReaction>
</comment>
<gene>
    <name evidence="14" type="primary">atl_5</name>
    <name evidence="14" type="ORF">CM83_15432</name>
</gene>
<dbReference type="EMBL" id="GBHO01030584">
    <property type="protein sequence ID" value="JAG13020.1"/>
    <property type="molecule type" value="Transcribed_RNA"/>
</dbReference>
<dbReference type="EMBL" id="GBRD01015369">
    <property type="protein sequence ID" value="JAG50457.1"/>
    <property type="molecule type" value="Transcribed_RNA"/>
</dbReference>
<evidence type="ECO:0000256" key="3">
    <source>
        <dbReference type="ARBA" id="ARBA00022741"/>
    </source>
</evidence>
<keyword evidence="5" id="KW-0256">Endoplasmic reticulum</keyword>
<accession>A0A0A9X7F8</accession>
<evidence type="ECO:0000313" key="14">
    <source>
        <dbReference type="EMBL" id="JAG13020.1"/>
    </source>
</evidence>
<evidence type="ECO:0000256" key="12">
    <source>
        <dbReference type="SAM" id="Phobius"/>
    </source>
</evidence>
<dbReference type="SUPFAM" id="SSF48340">
    <property type="entry name" value="Interferon-induced guanylate-binding protein 1 (GBP1), C-terminal domain"/>
    <property type="match status" value="1"/>
</dbReference>
<evidence type="ECO:0000256" key="7">
    <source>
        <dbReference type="ARBA" id="ARBA00022989"/>
    </source>
</evidence>
<dbReference type="InterPro" id="IPR030386">
    <property type="entry name" value="G_GB1_RHD3_dom"/>
</dbReference>
<dbReference type="InterPro" id="IPR036543">
    <property type="entry name" value="Guanylate-bd_C_sf"/>
</dbReference>
<keyword evidence="2 12" id="KW-0812">Transmembrane</keyword>
<keyword evidence="8" id="KW-0342">GTP-binding</keyword>
<feature type="transmembrane region" description="Helical" evidence="12">
    <location>
        <begin position="272"/>
        <end position="294"/>
    </location>
</feature>
<sequence length="306" mass="36121">MQFDEYYKPFQQLIFLVRDWEYPGEANYGEGGGKIILDQRLQYDRSMPPEKKLVRQHIRTCFTDVRCFLMPHPGPAITDPRFNGRLKDLSSDFKLHLSVLVPWILAPENLVIKRISGTKVKAKDLTNFFWSYSRVLSGRELPAPKTLYMATADGNNAMAVAEAKELYNKIMVEDIMGGQKKYVEPLILRVEHKRIKETVMKHFDDTKKIGGEEYSREYRRRLDEDLEKMFRQFYKDNHSRKHWYWRRPALYARAALTFIALGQIMRRMGANNLTILCVAVYKIAFVSMLCWFYARHRRLDGQSWNS</sequence>
<dbReference type="FunFam" id="1.20.58.420:FF:000001">
    <property type="entry name" value="Atlastin-1 isoform 1"/>
    <property type="match status" value="1"/>
</dbReference>
<dbReference type="InterPro" id="IPR015894">
    <property type="entry name" value="Guanylate-bd_N"/>
</dbReference>
<dbReference type="GO" id="GO:0003924">
    <property type="term" value="F:GTPase activity"/>
    <property type="evidence" value="ECO:0007669"/>
    <property type="project" value="InterPro"/>
</dbReference>
<keyword evidence="4" id="KW-0378">Hydrolase</keyword>
<keyword evidence="3" id="KW-0547">Nucleotide-binding</keyword>
<dbReference type="Pfam" id="PF02263">
    <property type="entry name" value="GBP"/>
    <property type="match status" value="1"/>
</dbReference>
<dbReference type="Gene3D" id="3.40.50.300">
    <property type="entry name" value="P-loop containing nucleotide triphosphate hydrolases"/>
    <property type="match status" value="1"/>
</dbReference>
<evidence type="ECO:0000256" key="6">
    <source>
        <dbReference type="ARBA" id="ARBA00022842"/>
    </source>
</evidence>
<dbReference type="PANTHER" id="PTHR10751">
    <property type="entry name" value="GUANYLATE BINDING PROTEIN"/>
    <property type="match status" value="1"/>
</dbReference>
<dbReference type="GO" id="GO:0005525">
    <property type="term" value="F:GTP binding"/>
    <property type="evidence" value="ECO:0007669"/>
    <property type="project" value="UniProtKB-KW"/>
</dbReference>
<protein>
    <submittedName>
        <fullName evidence="14">Atlastin</fullName>
    </submittedName>
</protein>
<evidence type="ECO:0000256" key="9">
    <source>
        <dbReference type="ARBA" id="ARBA00023136"/>
    </source>
</evidence>
<evidence type="ECO:0000256" key="1">
    <source>
        <dbReference type="ARBA" id="ARBA00004477"/>
    </source>
</evidence>
<evidence type="ECO:0000256" key="10">
    <source>
        <dbReference type="ARBA" id="ARBA00049117"/>
    </source>
</evidence>
<dbReference type="PROSITE" id="PS51715">
    <property type="entry name" value="G_GB1_RHD3"/>
    <property type="match status" value="1"/>
</dbReference>
<keyword evidence="9 12" id="KW-0472">Membrane</keyword>
<dbReference type="Gene3D" id="1.20.58.420">
    <property type="entry name" value="AHSP"/>
    <property type="match status" value="1"/>
</dbReference>
<evidence type="ECO:0000313" key="15">
    <source>
        <dbReference type="EMBL" id="JAG50457.1"/>
    </source>
</evidence>
<organism evidence="14">
    <name type="scientific">Lygus hesperus</name>
    <name type="common">Western plant bug</name>
    <dbReference type="NCBI Taxonomy" id="30085"/>
    <lineage>
        <taxon>Eukaryota</taxon>
        <taxon>Metazoa</taxon>
        <taxon>Ecdysozoa</taxon>
        <taxon>Arthropoda</taxon>
        <taxon>Hexapoda</taxon>
        <taxon>Insecta</taxon>
        <taxon>Pterygota</taxon>
        <taxon>Neoptera</taxon>
        <taxon>Paraneoptera</taxon>
        <taxon>Hemiptera</taxon>
        <taxon>Heteroptera</taxon>
        <taxon>Panheteroptera</taxon>
        <taxon>Cimicomorpha</taxon>
        <taxon>Miridae</taxon>
        <taxon>Mirini</taxon>
        <taxon>Lygus</taxon>
    </lineage>
</organism>
<reference evidence="14" key="2">
    <citation type="submission" date="2014-07" db="EMBL/GenBank/DDBJ databases">
        <authorList>
            <person name="Hull J."/>
        </authorList>
    </citation>
    <scope>NUCLEOTIDE SEQUENCE</scope>
</reference>
<dbReference type="InterPro" id="IPR027417">
    <property type="entry name" value="P-loop_NTPase"/>
</dbReference>
<comment type="similarity">
    <text evidence="11">Belongs to the TRAFAC class dynamin-like GTPase superfamily. GB1/RHD3 GTPase family.</text>
</comment>
<name>A0A0A9X7F8_LYGHE</name>
<proteinExistence type="inferred from homology"/>
<reference evidence="15" key="3">
    <citation type="submission" date="2014-09" db="EMBL/GenBank/DDBJ databases">
        <authorList>
            <person name="Magalhaes I.L.F."/>
            <person name="Oliveira U."/>
            <person name="Santos F.R."/>
            <person name="Vidigal T.H.D.A."/>
            <person name="Brescovit A.D."/>
            <person name="Santos A.J."/>
        </authorList>
    </citation>
    <scope>NUCLEOTIDE SEQUENCE</scope>
</reference>
<evidence type="ECO:0000256" key="8">
    <source>
        <dbReference type="ARBA" id="ARBA00023134"/>
    </source>
</evidence>
<keyword evidence="7 12" id="KW-1133">Transmembrane helix</keyword>
<evidence type="ECO:0000259" key="13">
    <source>
        <dbReference type="PROSITE" id="PS51715"/>
    </source>
</evidence>
<evidence type="ECO:0000256" key="5">
    <source>
        <dbReference type="ARBA" id="ARBA00022824"/>
    </source>
</evidence>
<dbReference type="GO" id="GO:0005789">
    <property type="term" value="C:endoplasmic reticulum membrane"/>
    <property type="evidence" value="ECO:0007669"/>
    <property type="project" value="UniProtKB-SubCell"/>
</dbReference>
<feature type="domain" description="GB1/RHD3-type G" evidence="13">
    <location>
        <begin position="1"/>
        <end position="109"/>
    </location>
</feature>
<evidence type="ECO:0000256" key="2">
    <source>
        <dbReference type="ARBA" id="ARBA00022692"/>
    </source>
</evidence>
<dbReference type="AlphaFoldDB" id="A0A0A9X7F8"/>
<keyword evidence="6" id="KW-0460">Magnesium</keyword>
<reference evidence="14" key="1">
    <citation type="journal article" date="2014" name="PLoS ONE">
        <title>Transcriptome-Based Identification of ABC Transporters in the Western Tarnished Plant Bug Lygus hesperus.</title>
        <authorList>
            <person name="Hull J.J."/>
            <person name="Chaney K."/>
            <person name="Geib S.M."/>
            <person name="Fabrick J.A."/>
            <person name="Brent C.S."/>
            <person name="Walsh D."/>
            <person name="Lavine L.C."/>
        </authorList>
    </citation>
    <scope>NUCLEOTIDE SEQUENCE</scope>
</reference>
<evidence type="ECO:0000256" key="11">
    <source>
        <dbReference type="PROSITE-ProRule" id="PRU01052"/>
    </source>
</evidence>